<gene>
    <name evidence="13 16" type="primary">thrS</name>
    <name evidence="16" type="ORF">L21SP3_01465</name>
</gene>
<dbReference type="InterPro" id="IPR002320">
    <property type="entry name" value="Thr-tRNA-ligase_IIa"/>
</dbReference>
<comment type="cofactor">
    <cofactor evidence="13">
        <name>Zn(2+)</name>
        <dbReference type="ChEBI" id="CHEBI:29105"/>
    </cofactor>
    <text evidence="13">Binds 1 zinc ion per subunit.</text>
</comment>
<evidence type="ECO:0000259" key="14">
    <source>
        <dbReference type="PROSITE" id="PS50862"/>
    </source>
</evidence>
<evidence type="ECO:0000256" key="6">
    <source>
        <dbReference type="ARBA" id="ARBA00022741"/>
    </source>
</evidence>
<evidence type="ECO:0000256" key="8">
    <source>
        <dbReference type="ARBA" id="ARBA00022840"/>
    </source>
</evidence>
<evidence type="ECO:0000256" key="1">
    <source>
        <dbReference type="ARBA" id="ARBA00008226"/>
    </source>
</evidence>
<dbReference type="OrthoDB" id="9802304at2"/>
<dbReference type="SMART" id="SM00863">
    <property type="entry name" value="tRNA_SAD"/>
    <property type="match status" value="1"/>
</dbReference>
<dbReference type="InterPro" id="IPR018163">
    <property type="entry name" value="Thr/Ala-tRNA-synth_IIc_edit"/>
</dbReference>
<keyword evidence="17" id="KW-1185">Reference proteome</keyword>
<evidence type="ECO:0000313" key="16">
    <source>
        <dbReference type="EMBL" id="AQQ09655.1"/>
    </source>
</evidence>
<dbReference type="InterPro" id="IPR006195">
    <property type="entry name" value="aa-tRNA-synth_II"/>
</dbReference>
<dbReference type="PROSITE" id="PS51880">
    <property type="entry name" value="TGS"/>
    <property type="match status" value="1"/>
</dbReference>
<dbReference type="SUPFAM" id="SSF81271">
    <property type="entry name" value="TGS-like"/>
    <property type="match status" value="1"/>
</dbReference>
<dbReference type="Pfam" id="PF02824">
    <property type="entry name" value="TGS"/>
    <property type="match status" value="1"/>
</dbReference>
<dbReference type="GO" id="GO:0005524">
    <property type="term" value="F:ATP binding"/>
    <property type="evidence" value="ECO:0007669"/>
    <property type="project" value="UniProtKB-UniRule"/>
</dbReference>
<dbReference type="GO" id="GO:0046872">
    <property type="term" value="F:metal ion binding"/>
    <property type="evidence" value="ECO:0007669"/>
    <property type="project" value="UniProtKB-KW"/>
</dbReference>
<dbReference type="SUPFAM" id="SSF55186">
    <property type="entry name" value="ThrRS/AlaRS common domain"/>
    <property type="match status" value="1"/>
</dbReference>
<dbReference type="Gene3D" id="3.30.54.20">
    <property type="match status" value="1"/>
</dbReference>
<dbReference type="HAMAP" id="MF_00184">
    <property type="entry name" value="Thr_tRNA_synth"/>
    <property type="match status" value="1"/>
</dbReference>
<dbReference type="InterPro" id="IPR036621">
    <property type="entry name" value="Anticodon-bd_dom_sf"/>
</dbReference>
<dbReference type="InterPro" id="IPR012676">
    <property type="entry name" value="TGS-like"/>
</dbReference>
<comment type="subcellular location">
    <subcellularLocation>
        <location evidence="13">Cytoplasm</location>
    </subcellularLocation>
</comment>
<keyword evidence="11 13" id="KW-0030">Aminoacyl-tRNA synthetase</keyword>
<evidence type="ECO:0000256" key="4">
    <source>
        <dbReference type="ARBA" id="ARBA00022598"/>
    </source>
</evidence>
<feature type="binding site" evidence="13">
    <location>
        <position position="382"/>
    </location>
    <ligand>
        <name>Zn(2+)</name>
        <dbReference type="ChEBI" id="CHEBI:29105"/>
        <note>catalytic</note>
    </ligand>
</feature>
<dbReference type="KEGG" id="pbu:L21SP3_01465"/>
<evidence type="ECO:0000256" key="7">
    <source>
        <dbReference type="ARBA" id="ARBA00022833"/>
    </source>
</evidence>
<dbReference type="NCBIfam" id="TIGR00418">
    <property type="entry name" value="thrS"/>
    <property type="match status" value="1"/>
</dbReference>
<evidence type="ECO:0000259" key="15">
    <source>
        <dbReference type="PROSITE" id="PS51880"/>
    </source>
</evidence>
<dbReference type="PANTHER" id="PTHR11451:SF44">
    <property type="entry name" value="THREONINE--TRNA LIGASE, CHLOROPLASTIC_MITOCHONDRIAL 2"/>
    <property type="match status" value="1"/>
</dbReference>
<feature type="binding site" evidence="13">
    <location>
        <position position="508"/>
    </location>
    <ligand>
        <name>Zn(2+)</name>
        <dbReference type="ChEBI" id="CHEBI:29105"/>
        <note>catalytic</note>
    </ligand>
</feature>
<dbReference type="Gene3D" id="3.30.930.10">
    <property type="entry name" value="Bira Bifunctional Protein, Domain 2"/>
    <property type="match status" value="1"/>
</dbReference>
<dbReference type="FunFam" id="3.30.930.10:FF:000002">
    <property type="entry name" value="Threonine--tRNA ligase"/>
    <property type="match status" value="1"/>
</dbReference>
<name>A0A1Q2HQY9_9BACT</name>
<dbReference type="GO" id="GO:0004829">
    <property type="term" value="F:threonine-tRNA ligase activity"/>
    <property type="evidence" value="ECO:0007669"/>
    <property type="project" value="UniProtKB-UniRule"/>
</dbReference>
<dbReference type="InterPro" id="IPR033728">
    <property type="entry name" value="ThrRS_core"/>
</dbReference>
<dbReference type="InterPro" id="IPR004154">
    <property type="entry name" value="Anticodon-bd"/>
</dbReference>
<dbReference type="PROSITE" id="PS50862">
    <property type="entry name" value="AA_TRNA_LIGASE_II"/>
    <property type="match status" value="1"/>
</dbReference>
<keyword evidence="8 13" id="KW-0067">ATP-binding</keyword>
<dbReference type="InterPro" id="IPR045864">
    <property type="entry name" value="aa-tRNA-synth_II/BPL/LPL"/>
</dbReference>
<keyword evidence="2 13" id="KW-0963">Cytoplasm</keyword>
<dbReference type="Gene3D" id="3.10.20.30">
    <property type="match status" value="1"/>
</dbReference>
<dbReference type="GO" id="GO:0006435">
    <property type="term" value="P:threonyl-tRNA aminoacylation"/>
    <property type="evidence" value="ECO:0007669"/>
    <property type="project" value="UniProtKB-UniRule"/>
</dbReference>
<feature type="region of interest" description="Catalytic" evidence="13">
    <location>
        <begin position="240"/>
        <end position="531"/>
    </location>
</feature>
<evidence type="ECO:0000256" key="2">
    <source>
        <dbReference type="ARBA" id="ARBA00022490"/>
    </source>
</evidence>
<dbReference type="EMBL" id="CP019633">
    <property type="protein sequence ID" value="AQQ09655.1"/>
    <property type="molecule type" value="Genomic_DNA"/>
</dbReference>
<dbReference type="InterPro" id="IPR047246">
    <property type="entry name" value="ThrRS_anticodon"/>
</dbReference>
<dbReference type="RefSeq" id="WP_077540230.1">
    <property type="nucleotide sequence ID" value="NZ_CP019633.1"/>
</dbReference>
<keyword evidence="4 13" id="KW-0436">Ligase</keyword>
<dbReference type="Pfam" id="PF00587">
    <property type="entry name" value="tRNA-synt_2b"/>
    <property type="match status" value="1"/>
</dbReference>
<dbReference type="SUPFAM" id="SSF52954">
    <property type="entry name" value="Class II aaRS ABD-related"/>
    <property type="match status" value="1"/>
</dbReference>
<dbReference type="PANTHER" id="PTHR11451">
    <property type="entry name" value="THREONINE-TRNA LIGASE"/>
    <property type="match status" value="1"/>
</dbReference>
<dbReference type="InterPro" id="IPR004095">
    <property type="entry name" value="TGS"/>
</dbReference>
<evidence type="ECO:0000256" key="5">
    <source>
        <dbReference type="ARBA" id="ARBA00022723"/>
    </source>
</evidence>
<keyword evidence="3 13" id="KW-0820">tRNA-binding</keyword>
<sequence>MINIKLPDGKLIEAESGSTIYEIVEKIGSGLAKAAVAAEVDGEKLDLSSQINKDAELKIITSRDEEGLEIMRHSCAHVMAEAILSLWPEAKLVYGPVVKDGFYYDIDLDKPISTEDFEAIENKMAEIVKADKPFKRIEMTKEEGLREVSADRYKTDNIERAGSDVISFYYQGEGFRDLCRGPHVPSTSKIGAFKVMSVAGAYYRGDASEKMLQRVYGTCWRDKKELKKYLHRIEEAKKRDHRVLGKQLGLFSFHEEGPGFAFLHPKGMRIWNSIVSFWREVHDKYGYEEIKTPIMLNEQLWHRSGHWDNYQENMYFTSVEETNYAIKPMNCPGGCLVYNSAKHSYKEFPLRYAELGLVHRYEPSGSLHGLVRVRQFTQDDAHIYCTPEQIQSEVVGVIDLVFEMYSTFGFSDFHIELSTKPEKHIGSDEIWDKATSALRGALESKDIDFVINEGDGAFYGPKIDFHVEDAIGRSWQLGTIQLDFSMPERFNLVYTAPDNTEKPPVMLHRAVLGSFERFMGILIEHYAGSMPLWLSPEQVRVLSISEKTNDYAQSVAKKLKHAGIRAGTDLSDDKIGAKIAKAHTDKLPYMMIAGPKEQEQKAVNLRTRSVKETLEADCDKVIAEMAEKAKSREAELEISL</sequence>
<keyword evidence="6 13" id="KW-0547">Nucleotide-binding</keyword>
<dbReference type="Pfam" id="PF07973">
    <property type="entry name" value="tRNA_SAD"/>
    <property type="match status" value="1"/>
</dbReference>
<dbReference type="CDD" id="cd00860">
    <property type="entry name" value="ThrRS_anticodon"/>
    <property type="match status" value="1"/>
</dbReference>
<feature type="domain" description="Aminoacyl-transfer RNA synthetases class-II family profile" evidence="14">
    <location>
        <begin position="263"/>
        <end position="531"/>
    </location>
</feature>
<dbReference type="GO" id="GO:0000049">
    <property type="term" value="F:tRNA binding"/>
    <property type="evidence" value="ECO:0007669"/>
    <property type="project" value="UniProtKB-KW"/>
</dbReference>
<dbReference type="InterPro" id="IPR012675">
    <property type="entry name" value="Beta-grasp_dom_sf"/>
</dbReference>
<evidence type="ECO:0000256" key="10">
    <source>
        <dbReference type="ARBA" id="ARBA00022917"/>
    </source>
</evidence>
<dbReference type="PRINTS" id="PR01047">
    <property type="entry name" value="TRNASYNTHTHR"/>
</dbReference>
<keyword evidence="7 13" id="KW-0862">Zinc</keyword>
<dbReference type="Gene3D" id="3.30.980.10">
    <property type="entry name" value="Threonyl-trna Synthetase, Chain A, domain 2"/>
    <property type="match status" value="1"/>
</dbReference>
<dbReference type="Pfam" id="PF03129">
    <property type="entry name" value="HGTP_anticodon"/>
    <property type="match status" value="1"/>
</dbReference>
<dbReference type="InterPro" id="IPR002314">
    <property type="entry name" value="aa-tRNA-synt_IIb"/>
</dbReference>
<feature type="binding site" evidence="13">
    <location>
        <position position="331"/>
    </location>
    <ligand>
        <name>Zn(2+)</name>
        <dbReference type="ChEBI" id="CHEBI:29105"/>
        <note>catalytic</note>
    </ligand>
</feature>
<dbReference type="EC" id="6.1.1.3" evidence="13"/>
<dbReference type="Gene3D" id="3.40.50.800">
    <property type="entry name" value="Anticodon-binding domain"/>
    <property type="match status" value="1"/>
</dbReference>
<comment type="catalytic activity">
    <reaction evidence="12 13">
        <text>tRNA(Thr) + L-threonine + ATP = L-threonyl-tRNA(Thr) + AMP + diphosphate + H(+)</text>
        <dbReference type="Rhea" id="RHEA:24624"/>
        <dbReference type="Rhea" id="RHEA-COMP:9670"/>
        <dbReference type="Rhea" id="RHEA-COMP:9704"/>
        <dbReference type="ChEBI" id="CHEBI:15378"/>
        <dbReference type="ChEBI" id="CHEBI:30616"/>
        <dbReference type="ChEBI" id="CHEBI:33019"/>
        <dbReference type="ChEBI" id="CHEBI:57926"/>
        <dbReference type="ChEBI" id="CHEBI:78442"/>
        <dbReference type="ChEBI" id="CHEBI:78534"/>
        <dbReference type="ChEBI" id="CHEBI:456215"/>
        <dbReference type="EC" id="6.1.1.3"/>
    </reaction>
</comment>
<evidence type="ECO:0000256" key="13">
    <source>
        <dbReference type="HAMAP-Rule" id="MF_00184"/>
    </source>
</evidence>
<dbReference type="Proteomes" id="UP000188273">
    <property type="component" value="Chromosome"/>
</dbReference>
<reference evidence="17" key="1">
    <citation type="submission" date="2017-02" db="EMBL/GenBank/DDBJ databases">
        <title>Comparative genomics and description of representatives of a novel lineage of planctomycetes thriving in anoxic sediments.</title>
        <authorList>
            <person name="Spring S."/>
            <person name="Bunk B."/>
            <person name="Sproer C."/>
            <person name="Klenk H.-P."/>
        </authorList>
    </citation>
    <scope>NUCLEOTIDE SEQUENCE [LARGE SCALE GENOMIC DNA]</scope>
    <source>
        <strain evidence="17">L21-RPul-D3</strain>
    </source>
</reference>
<keyword evidence="10 13" id="KW-0648">Protein biosynthesis</keyword>
<feature type="domain" description="TGS" evidence="15">
    <location>
        <begin position="1"/>
        <end position="61"/>
    </location>
</feature>
<accession>A0A1Q2HQY9</accession>
<keyword evidence="9 13" id="KW-0694">RNA-binding</keyword>
<evidence type="ECO:0000256" key="9">
    <source>
        <dbReference type="ARBA" id="ARBA00022884"/>
    </source>
</evidence>
<dbReference type="STRING" id="1940790.L21SP3_01465"/>
<dbReference type="SUPFAM" id="SSF55681">
    <property type="entry name" value="Class II aaRS and biotin synthetases"/>
    <property type="match status" value="1"/>
</dbReference>
<protein>
    <recommendedName>
        <fullName evidence="13">Threonine--tRNA ligase</fullName>
        <ecNumber evidence="13">6.1.1.3</ecNumber>
    </recommendedName>
    <alternativeName>
        <fullName evidence="13">Threonyl-tRNA synthetase</fullName>
        <shortName evidence="13">ThrRS</shortName>
    </alternativeName>
</protein>
<dbReference type="AlphaFoldDB" id="A0A1Q2HQY9"/>
<evidence type="ECO:0000256" key="12">
    <source>
        <dbReference type="ARBA" id="ARBA00049515"/>
    </source>
</evidence>
<proteinExistence type="inferred from homology"/>
<comment type="subunit">
    <text evidence="13">Homodimer.</text>
</comment>
<dbReference type="CDD" id="cd00771">
    <property type="entry name" value="ThrRS_core"/>
    <property type="match status" value="1"/>
</dbReference>
<evidence type="ECO:0000256" key="11">
    <source>
        <dbReference type="ARBA" id="ARBA00023146"/>
    </source>
</evidence>
<comment type="similarity">
    <text evidence="1 13">Belongs to the class-II aminoacyl-tRNA synthetase family.</text>
</comment>
<dbReference type="FunFam" id="3.40.50.800:FF:000001">
    <property type="entry name" value="Threonine--tRNA ligase"/>
    <property type="match status" value="1"/>
</dbReference>
<organism evidence="16 17">
    <name type="scientific">Sedimentisphaera cyanobacteriorum</name>
    <dbReference type="NCBI Taxonomy" id="1940790"/>
    <lineage>
        <taxon>Bacteria</taxon>
        <taxon>Pseudomonadati</taxon>
        <taxon>Planctomycetota</taxon>
        <taxon>Phycisphaerae</taxon>
        <taxon>Sedimentisphaerales</taxon>
        <taxon>Sedimentisphaeraceae</taxon>
        <taxon>Sedimentisphaera</taxon>
    </lineage>
</organism>
<keyword evidence="5 13" id="KW-0479">Metal-binding</keyword>
<evidence type="ECO:0000313" key="17">
    <source>
        <dbReference type="Proteomes" id="UP000188273"/>
    </source>
</evidence>
<dbReference type="InterPro" id="IPR012947">
    <property type="entry name" value="tRNA_SAD"/>
</dbReference>
<dbReference type="FunFam" id="3.30.980.10:FF:000005">
    <property type="entry name" value="Threonyl-tRNA synthetase, mitochondrial"/>
    <property type="match status" value="1"/>
</dbReference>
<evidence type="ECO:0000256" key="3">
    <source>
        <dbReference type="ARBA" id="ARBA00022555"/>
    </source>
</evidence>
<dbReference type="CDD" id="cd01667">
    <property type="entry name" value="TGS_ThrRS"/>
    <property type="match status" value="1"/>
</dbReference>
<dbReference type="GO" id="GO:0005737">
    <property type="term" value="C:cytoplasm"/>
    <property type="evidence" value="ECO:0007669"/>
    <property type="project" value="UniProtKB-SubCell"/>
</dbReference>